<accession>A0A1R2BBA8</accession>
<sequence>MKIIVVLVLLGFVSANTSFEMYGIGNVCSSGGGFTISGFNVYPYPPTNCAPQAVSMTGTFTKDECPTEIVINEKYNQKQSYSQIINISGCYNTGDTFTFDFDINAFQCSSGSYIIQVALGKGDADDRLACWEYQYSL</sequence>
<evidence type="ECO:0000313" key="2">
    <source>
        <dbReference type="EMBL" id="OMJ74052.1"/>
    </source>
</evidence>
<keyword evidence="3" id="KW-1185">Reference proteome</keyword>
<dbReference type="AlphaFoldDB" id="A0A1R2BBA8"/>
<comment type="caution">
    <text evidence="2">The sequence shown here is derived from an EMBL/GenBank/DDBJ whole genome shotgun (WGS) entry which is preliminary data.</text>
</comment>
<gene>
    <name evidence="2" type="ORF">SteCoe_27105</name>
</gene>
<feature type="chain" id="PRO_5012661277" evidence="1">
    <location>
        <begin position="16"/>
        <end position="137"/>
    </location>
</feature>
<evidence type="ECO:0000313" key="3">
    <source>
        <dbReference type="Proteomes" id="UP000187209"/>
    </source>
</evidence>
<dbReference type="OrthoDB" id="6409159at2759"/>
<reference evidence="2 3" key="1">
    <citation type="submission" date="2016-11" db="EMBL/GenBank/DDBJ databases">
        <title>The macronuclear genome of Stentor coeruleus: a giant cell with tiny introns.</title>
        <authorList>
            <person name="Slabodnick M."/>
            <person name="Ruby J.G."/>
            <person name="Reiff S.B."/>
            <person name="Swart E.C."/>
            <person name="Gosai S."/>
            <person name="Prabakaran S."/>
            <person name="Witkowska E."/>
            <person name="Larue G.E."/>
            <person name="Fisher S."/>
            <person name="Freeman R.M."/>
            <person name="Gunawardena J."/>
            <person name="Chu W."/>
            <person name="Stover N.A."/>
            <person name="Gregory B.D."/>
            <person name="Nowacki M."/>
            <person name="Derisi J."/>
            <person name="Roy S.W."/>
            <person name="Marshall W.F."/>
            <person name="Sood P."/>
        </authorList>
    </citation>
    <scope>NUCLEOTIDE SEQUENCE [LARGE SCALE GENOMIC DNA]</scope>
    <source>
        <strain evidence="2">WM001</strain>
    </source>
</reference>
<keyword evidence="1" id="KW-0732">Signal</keyword>
<feature type="signal peptide" evidence="1">
    <location>
        <begin position="1"/>
        <end position="15"/>
    </location>
</feature>
<protein>
    <submittedName>
        <fullName evidence="2">Uncharacterized protein</fullName>
    </submittedName>
</protein>
<name>A0A1R2BBA8_9CILI</name>
<proteinExistence type="predicted"/>
<evidence type="ECO:0000256" key="1">
    <source>
        <dbReference type="SAM" id="SignalP"/>
    </source>
</evidence>
<dbReference type="Proteomes" id="UP000187209">
    <property type="component" value="Unassembled WGS sequence"/>
</dbReference>
<dbReference type="EMBL" id="MPUH01000777">
    <property type="protein sequence ID" value="OMJ74052.1"/>
    <property type="molecule type" value="Genomic_DNA"/>
</dbReference>
<organism evidence="2 3">
    <name type="scientific">Stentor coeruleus</name>
    <dbReference type="NCBI Taxonomy" id="5963"/>
    <lineage>
        <taxon>Eukaryota</taxon>
        <taxon>Sar</taxon>
        <taxon>Alveolata</taxon>
        <taxon>Ciliophora</taxon>
        <taxon>Postciliodesmatophora</taxon>
        <taxon>Heterotrichea</taxon>
        <taxon>Heterotrichida</taxon>
        <taxon>Stentoridae</taxon>
        <taxon>Stentor</taxon>
    </lineage>
</organism>